<comment type="caution">
    <text evidence="3">The sequence shown here is derived from an EMBL/GenBank/DDBJ whole genome shotgun (WGS) entry which is preliminary data.</text>
</comment>
<dbReference type="SUPFAM" id="SSF55781">
    <property type="entry name" value="GAF domain-like"/>
    <property type="match status" value="1"/>
</dbReference>
<dbReference type="SUPFAM" id="SSF56112">
    <property type="entry name" value="Protein kinase-like (PK-like)"/>
    <property type="match status" value="1"/>
</dbReference>
<dbReference type="Gene3D" id="3.60.40.10">
    <property type="entry name" value="PPM-type phosphatase domain"/>
    <property type="match status" value="1"/>
</dbReference>
<keyword evidence="3" id="KW-0418">Kinase</keyword>
<dbReference type="CDD" id="cd14014">
    <property type="entry name" value="STKc_PknB_like"/>
    <property type="match status" value="1"/>
</dbReference>
<feature type="domain" description="Protein kinase" evidence="2">
    <location>
        <begin position="7"/>
        <end position="269"/>
    </location>
</feature>
<dbReference type="SUPFAM" id="SSF52540">
    <property type="entry name" value="P-loop containing nucleoside triphosphate hydrolases"/>
    <property type="match status" value="1"/>
</dbReference>
<dbReference type="PROSITE" id="PS50011">
    <property type="entry name" value="PROTEIN_KINASE_DOM"/>
    <property type="match status" value="1"/>
</dbReference>
<dbReference type="InterPro" id="IPR003018">
    <property type="entry name" value="GAF"/>
</dbReference>
<dbReference type="InterPro" id="IPR036457">
    <property type="entry name" value="PPM-type-like_dom_sf"/>
</dbReference>
<evidence type="ECO:0000313" key="4">
    <source>
        <dbReference type="Proteomes" id="UP000702425"/>
    </source>
</evidence>
<dbReference type="PROSITE" id="PS00108">
    <property type="entry name" value="PROTEIN_KINASE_ST"/>
    <property type="match status" value="1"/>
</dbReference>
<dbReference type="InterPro" id="IPR001932">
    <property type="entry name" value="PPM-type_phosphatase-like_dom"/>
</dbReference>
<dbReference type="Pfam" id="PF07228">
    <property type="entry name" value="SpoIIE"/>
    <property type="match status" value="1"/>
</dbReference>
<dbReference type="InterPro" id="IPR008271">
    <property type="entry name" value="Ser/Thr_kinase_AS"/>
</dbReference>
<dbReference type="PANTHER" id="PTHR43642:SF1">
    <property type="entry name" value="HYBRID SIGNAL TRANSDUCTION HISTIDINE KINASE G"/>
    <property type="match status" value="1"/>
</dbReference>
<organism evidence="3 4">
    <name type="scientific">Microcoleus asticus IPMA8</name>
    <dbReference type="NCBI Taxonomy" id="2563858"/>
    <lineage>
        <taxon>Bacteria</taxon>
        <taxon>Bacillati</taxon>
        <taxon>Cyanobacteriota</taxon>
        <taxon>Cyanophyceae</taxon>
        <taxon>Oscillatoriophycideae</taxon>
        <taxon>Oscillatoriales</taxon>
        <taxon>Microcoleaceae</taxon>
        <taxon>Microcoleus</taxon>
        <taxon>Microcoleus asticus</taxon>
    </lineage>
</organism>
<dbReference type="Gene3D" id="1.10.510.10">
    <property type="entry name" value="Transferase(Phosphotransferase) domain 1"/>
    <property type="match status" value="1"/>
</dbReference>
<keyword evidence="1" id="KW-0175">Coiled coil</keyword>
<dbReference type="Gene3D" id="3.30.200.20">
    <property type="entry name" value="Phosphorylase Kinase, domain 1"/>
    <property type="match status" value="1"/>
</dbReference>
<dbReference type="RefSeq" id="WP_172192425.1">
    <property type="nucleotide sequence ID" value="NZ_CAWPPK010000076.1"/>
</dbReference>
<dbReference type="InterPro" id="IPR011009">
    <property type="entry name" value="Kinase-like_dom_sf"/>
</dbReference>
<evidence type="ECO:0000313" key="3">
    <source>
        <dbReference type="EMBL" id="NQE37981.1"/>
    </source>
</evidence>
<dbReference type="SMART" id="SM00065">
    <property type="entry name" value="GAF"/>
    <property type="match status" value="1"/>
</dbReference>
<dbReference type="InterPro" id="IPR000719">
    <property type="entry name" value="Prot_kinase_dom"/>
</dbReference>
<dbReference type="Pfam" id="PF01590">
    <property type="entry name" value="GAF"/>
    <property type="match status" value="1"/>
</dbReference>
<reference evidence="3 4" key="1">
    <citation type="journal article" date="2020" name="Sci. Rep.">
        <title>A novel cyanobacterial geosmin producer, revising GeoA distribution and dispersion patterns in Bacteria.</title>
        <authorList>
            <person name="Churro C."/>
            <person name="Semedo-Aguiar A.P."/>
            <person name="Silva A.D."/>
            <person name="Pereira-Leal J.B."/>
            <person name="Leite R.B."/>
        </authorList>
    </citation>
    <scope>NUCLEOTIDE SEQUENCE [LARGE SCALE GENOMIC DNA]</scope>
    <source>
        <strain evidence="3 4">IPMA8</strain>
    </source>
</reference>
<dbReference type="SMART" id="SM00220">
    <property type="entry name" value="S_TKc"/>
    <property type="match status" value="1"/>
</dbReference>
<dbReference type="SMART" id="SM00331">
    <property type="entry name" value="PP2C_SIG"/>
    <property type="match status" value="1"/>
</dbReference>
<dbReference type="InterPro" id="IPR027417">
    <property type="entry name" value="P-loop_NTPase"/>
</dbReference>
<sequence length="1766" mass="200109">MIVLSGYEIIEKIYEGVRTVVYRAKKDGYRQPVIIKIIKYDYPSLEQITNLRQEFIITKNLEWEGIVKTYNLENYQNSLALILEDFGGLSLYHFMAANNLSITELLKVAISLSETLIYLHQVPIIHKDIKPSNIIINPATGKVKLTDFSISSRLELKNQSISNPNLLEGTLAYISPEQTGRMNRAIDYRTDFYSLGVTFYEILTNQLPFTTTDPMELVYCHIAKQPVPPKEVAEIPQAVSDIVMKLLAKNAEDRYQSAAGLKFDLETCLQQLQTTGKIENFPIGQRDRGNQLLIPQKLYGRETEVQILLDAFGRVSLGATEMMFVSGYSGIGKTSIVNEVHKPIVAARGYFIAGKFDQFKRNIPYAALIQAFQELVRQLLTESSEQIAVWKENLLNALDNNGQVIIDVIPEVELIIGKQLEVPQLGSSESQNRFNRVFQQFIRVFGQPEHPLVIFLDDLQWADSASLKLIQLLVTDPDSKYLLTIGAYRDNEVSPVHPLIQTIEKIQETETVVNNITIQALALDSVNQLIADTLDASVNSDKIKVFSELLFNKTQGNPFFLTQLLKTLYSENLLVYQVDTDRWEWDIQEIQAIGIADFNIVELVARNIRKLPETTQKSLKLAACIGNQFNLEVLSIVNQESNIATAAHLWEALQAGLILPLSENYKIPLVFAQEELASVRDIKVEYKFLHDRVQQAAYSLIPESEKKATHLKIGQLLLNNTTEQERKDNIFALVNQLNFGTDLLTNQSEKDELAELNLIAGQKAKAATAYEAAVNYLNVGIELLSQDSWESRYDLTFNFYREAAEAEYLNANLERAEILCDRVFQKAKTILEQVNLYELKIRIYLAKNQNNDGLDAGLQVLKMLGVTLYESPPQELNIEELANLPEMSDPYKQAAMQLLVLIFPPACFAESPLSLPIIYTMVELSRQYGNSPQSTYGYSVYGIFVSWLFSDINLSYQLGQLALQLLEKLDAREFRSKVLVNVSIGIIHLKKHTRETIEPLRQAINSGLEFGDIEYACHGADYYCSHLFFKAEHLDYVQEQQKIYIDLAERLSQEHQLYLLKILGQLVENLRGMTDNKLILMGSILNEEKAISYLREVKNFICLFRLYFAKTVVCYLFKQYEEAIEFAREGLKYSGYVQSNISFIEHTFYYCLILLAQYAQEDSGEEEKKQEYLNQVEETQKSIKNWALHCPANYQHKYDLVEAEKARVLGQSFSAMEYYDLAIDGAKDNGYVQHEALANELAAEFYLTLGRQKVARTYMIDAYYAYIRWGAKAKVKDLEERYSELLTPVLGRKNSLTSGRDATIVQTRTTITSTSSGAANELDLSTIIKASQALSGEVNLDKLLSNLMQVLLENAGAEKFYFIIPDPAGKWKIEAQCTGERCELISKSGTENQVIPISLVNYVERTQETLAIDDATTETRFASDPYIIQQRPKSILCSPLINQGKLVGILYLENNLTAGAFTRDRLEVLNIISAQAAISIENARLYQTLEDKVQQRTAQLAQANQEISALNNKLKAENIRLSAELEVTKRLQQMILPKQSELDKIKGLEIAGYMQPADEVGGDYYDVLTKNDKVKISIGDVTGHGLESGVLMIMAQTAVRTLQQMNETDPVKFLDVLNRTLYANIERIDSSKNMTLALLDYQDSNFTLSGQHEEIIVVRTDGNIERIDTMELGFPVGLEENIADFVSQVQVHLNPGDVVVLYTDGITEAVNINKVYYGIGRLCQVAKENRHKTAEEIRQAVIDHLRQHIDKHKVFDDITLVVLKQK</sequence>
<dbReference type="InterPro" id="IPR041664">
    <property type="entry name" value="AAA_16"/>
</dbReference>
<dbReference type="PANTHER" id="PTHR43642">
    <property type="entry name" value="HYBRID SIGNAL TRANSDUCTION HISTIDINE KINASE G"/>
    <property type="match status" value="1"/>
</dbReference>
<feature type="coiled-coil region" evidence="1">
    <location>
        <begin position="1486"/>
        <end position="1531"/>
    </location>
</feature>
<proteinExistence type="predicted"/>
<name>A0ABX2D670_9CYAN</name>
<dbReference type="InterPro" id="IPR053159">
    <property type="entry name" value="Hybrid_Histidine_Kinase"/>
</dbReference>
<dbReference type="EC" id="2.7.11.1" evidence="3"/>
<keyword evidence="3" id="KW-0808">Transferase</keyword>
<dbReference type="GO" id="GO:0004674">
    <property type="term" value="F:protein serine/threonine kinase activity"/>
    <property type="evidence" value="ECO:0007669"/>
    <property type="project" value="UniProtKB-EC"/>
</dbReference>
<protein>
    <submittedName>
        <fullName evidence="3">Serine/threonine-protein kinase PknB</fullName>
        <ecNumber evidence="3">2.7.11.1</ecNumber>
    </submittedName>
</protein>
<keyword evidence="4" id="KW-1185">Reference proteome</keyword>
<accession>A0ABX2D670</accession>
<dbReference type="Pfam" id="PF13191">
    <property type="entry name" value="AAA_16"/>
    <property type="match status" value="1"/>
</dbReference>
<dbReference type="EMBL" id="SRRZ01000167">
    <property type="protein sequence ID" value="NQE37981.1"/>
    <property type="molecule type" value="Genomic_DNA"/>
</dbReference>
<dbReference type="InterPro" id="IPR029016">
    <property type="entry name" value="GAF-like_dom_sf"/>
</dbReference>
<dbReference type="Pfam" id="PF00069">
    <property type="entry name" value="Pkinase"/>
    <property type="match status" value="1"/>
</dbReference>
<evidence type="ECO:0000259" key="2">
    <source>
        <dbReference type="PROSITE" id="PS50011"/>
    </source>
</evidence>
<dbReference type="Proteomes" id="UP000702425">
    <property type="component" value="Unassembled WGS sequence"/>
</dbReference>
<dbReference type="Gene3D" id="3.30.450.40">
    <property type="match status" value="1"/>
</dbReference>
<dbReference type="SUPFAM" id="SSF81606">
    <property type="entry name" value="PP2C-like"/>
    <property type="match status" value="1"/>
</dbReference>
<dbReference type="Gene3D" id="3.40.50.300">
    <property type="entry name" value="P-loop containing nucleotide triphosphate hydrolases"/>
    <property type="match status" value="1"/>
</dbReference>
<evidence type="ECO:0000256" key="1">
    <source>
        <dbReference type="SAM" id="Coils"/>
    </source>
</evidence>
<gene>
    <name evidence="3" type="primary">pknB_9</name>
    <name evidence="3" type="ORF">E5S67_05763</name>
</gene>